<dbReference type="SUPFAM" id="SSF160515">
    <property type="entry name" value="YueI-like"/>
    <property type="match status" value="1"/>
</dbReference>
<proteinExistence type="predicted"/>
<evidence type="ECO:0000313" key="1">
    <source>
        <dbReference type="EMBL" id="MCS4487760.1"/>
    </source>
</evidence>
<keyword evidence="2" id="KW-1185">Reference proteome</keyword>
<dbReference type="InterPro" id="IPR029064">
    <property type="entry name" value="Ribosomal_eL30-like_sf"/>
</dbReference>
<dbReference type="InterPro" id="IPR012543">
    <property type="entry name" value="DUF1694"/>
</dbReference>
<protein>
    <submittedName>
        <fullName evidence="1">DUF1694 domain-containing protein</fullName>
    </submittedName>
</protein>
<reference evidence="1 2" key="1">
    <citation type="journal article" date="2023" name="Int. J. Syst. Evol. Microbiol.">
        <title>Streptococcus sciuri sp. nov., Staphylococcus marylandisciuri sp. nov. and Staphylococcus americanisciuri sp. nov., isolated from faeces of eastern grey squirrel (Sciurus carolinensis).</title>
        <authorList>
            <person name="Volokhov D.V."/>
            <person name="Zagorodnyaya T.A."/>
            <person name="Furtak V.A."/>
            <person name="Nattanmai G."/>
            <person name="Randall L."/>
            <person name="Jose S."/>
            <person name="Gao Y."/>
            <person name="Eisenberg T."/>
            <person name="Delmonte P."/>
            <person name="Blom J."/>
            <person name="Mitchell K.K."/>
        </authorList>
    </citation>
    <scope>NUCLEOTIDE SEQUENCE [LARGE SCALE GENOMIC DNA]</scope>
    <source>
        <strain evidence="1 2">SQ9-PEA</strain>
    </source>
</reference>
<dbReference type="PIRSF" id="PIRSF034303">
    <property type="entry name" value="DUF1694"/>
    <property type="match status" value="1"/>
</dbReference>
<dbReference type="EMBL" id="JANUXX010000001">
    <property type="protein sequence ID" value="MCS4487760.1"/>
    <property type="molecule type" value="Genomic_DNA"/>
</dbReference>
<dbReference type="RefSeq" id="WP_259137103.1">
    <property type="nucleotide sequence ID" value="NZ_JANUXX010000001.1"/>
</dbReference>
<gene>
    <name evidence="1" type="ORF">NXS10_02065</name>
</gene>
<organism evidence="1 2">
    <name type="scientific">Streptococcus sciuri</name>
    <dbReference type="NCBI Taxonomy" id="2973939"/>
    <lineage>
        <taxon>Bacteria</taxon>
        <taxon>Bacillati</taxon>
        <taxon>Bacillota</taxon>
        <taxon>Bacilli</taxon>
        <taxon>Lactobacillales</taxon>
        <taxon>Streptococcaceae</taxon>
        <taxon>Streptococcus</taxon>
    </lineage>
</organism>
<dbReference type="Gene3D" id="3.30.1330.30">
    <property type="match status" value="1"/>
</dbReference>
<accession>A0ABT2F5U7</accession>
<dbReference type="Proteomes" id="UP001206548">
    <property type="component" value="Unassembled WGS sequence"/>
</dbReference>
<sequence>MTDLDTRILQTAAGGLKCNPDEQRKYLTTFEERVIANCNIEEANSDVVLNYFQEILEKICQDFQPVLVKISPEIDSQKQISYLKTAQNLGCNATIVSEKGHSPFGLVIHTDHPVEKTNKEISILFAELLKENKTKNEPKKSKNSFWRKFF</sequence>
<comment type="caution">
    <text evidence="1">The sequence shown here is derived from an EMBL/GenBank/DDBJ whole genome shotgun (WGS) entry which is preliminary data.</text>
</comment>
<evidence type="ECO:0000313" key="2">
    <source>
        <dbReference type="Proteomes" id="UP001206548"/>
    </source>
</evidence>
<dbReference type="Pfam" id="PF07997">
    <property type="entry name" value="DUF1694"/>
    <property type="match status" value="1"/>
</dbReference>
<name>A0ABT2F5U7_9STRE</name>